<feature type="compositionally biased region" description="Basic and acidic residues" evidence="3">
    <location>
        <begin position="1440"/>
        <end position="1451"/>
    </location>
</feature>
<dbReference type="InterPro" id="IPR016024">
    <property type="entry name" value="ARM-type_fold"/>
</dbReference>
<dbReference type="Gramene" id="GBG76852">
    <property type="protein sequence ID" value="GBG76852"/>
    <property type="gene ID" value="CBR_g23067"/>
</dbReference>
<dbReference type="OrthoDB" id="294853at2759"/>
<dbReference type="InterPro" id="IPR032817">
    <property type="entry name" value="Mon2_C"/>
</dbReference>
<dbReference type="PANTHER" id="PTHR34199">
    <property type="entry name" value="NUMOD3 MOTIF FAMILY PROTEIN, EXPRESSED"/>
    <property type="match status" value="1"/>
</dbReference>
<comment type="caution">
    <text evidence="7">The sequence shown here is derived from an EMBL/GenBank/DDBJ whole genome shotgun (WGS) entry which is preliminary data.</text>
</comment>
<sequence length="2012" mass="219018">MAFIDVLENDLRALCAEARKWYPSVKDSAERAILRLRSVSDPGSIAKSDEVLQTFVLACESRCVKLSVIALVCLQKLIAHDAVAPGAVSQILLLLKDSSENVDESVQLKTLQTVLTVLQSRLQPKEETNMSILLEICFRLLGNATRSSDSVYSTAAATLRQAVALIFDRILQVESLPPTPRGPRTSRSSSLSGDISRTIAAQATSIDTVIADQKRVLRYTLTTQARMGLRLLEDLVALASGGQPTWLAVSSIPRAFSLEIVEYILSHYASLFISLSPYQQMLRQRVCSLLITSLRATGEIDGEVGEPAFRRQLLWAVGTVVRFYSSIITTEVEVFLTMLIKTADMDLSLWYRIYVLELLRSFCVEARTLKTIFNTFDMRPKNSNVVADMVACLARVVSLVQVPDAGEESLLTVAGILGSKDKRSVEWLLDFDPTGGNSQLQASEAHAITLALEALLGVVFTVATLTDEAVDTGELESPRTEEADNKPELRPGGLADTCCKMVESVWVTLLDALSLMLSKSTGKTVISEVLDGYQAFAQACGMLGLVKPRDAFLGSLCTFALTHPHDFSKKIGDGDSKEGGLLTSKSVQALQTLFKIVHRLDSLLGPSWSLILETLAALDRNLHAPHASASHEASLSRSSSSRDRDLGGISSQSIDFQVLSALDAHLFESSSSMSDFTVRSLLRALWQVCNKALLGVTSGLGLSASGSTRPGSSVGGSTQAVPKMFAVERMVDIIVHNMHRVDRLWGELVPHLLELACHESAEVRTVAIDALERCVMAVLGCQRILDDTREARAIEVLQEEAMVTRTGSSGKANSLGETRSTVDRSNVGGRKVDNSDVAVGECADGALSGSGAGFGTDLSLQVPDLESVKRGQATGSFECIVILPLCLLYHSGRGVEERAGALRIVLHALKRHGEKLYHSWPDILKLYGDVANSGEKDLVPLGFRGMTVIMNDCLSYLPEKLINACVQVTGAYGLQHTDVNISLTAIGLLWTTVDFFAKGEGAARSGRVFSSVAAQADASGGKGGANDARRPEQHVGEDSAEGVRVVAAGYESNGVVRKQQPQDMQTGDQSPHRSQPKQLVSQLDAYSEDMLFTMFCMIKGLGTDDRPEVRNSAIRTLFASIVSHGPKLSQGLWGSCLWQLLFPLLETVRHLAATSSRDKWVGKELGKQGGKPVHMLVHHSRNTAQKQWDETLVVALNGMSRLLRSFFSIVHKMEGFESVWESLLQFVEESMLEGSKEVAMAALNSLCSILQTHGAKRTLPRYHWESALETLDMITRNSAHSDSRVPIEARTELVENLGSLFKSCSSMFEPEDYLLLLAMVDVLVRYPTLQRDAPAPVPSMMAGILPQVQRTALEVLPLMYPREERLEYLWPQFLRQLITYLPGGNRVLCEHLRIPTKYMPQTGIGEVSPVIVGSGAGQESQNQHDGGVCRGSRLALGASPEREDNGVREPSELGSPRPPSSLPADTRGFPDTSPDALSHGFAERIVTLLVDLYIHHAEMAAKSLVLPDVIGGIGRCMGVRRDAPSHPLWRTAVGVFDKVLRTALIPDAINAGSNQGACDGRDEGKVWQPHSNDIRGLARPRLWKELVHLFERFLVGTCGRAMVGQSTEQASPKTQKADEALELFVLDALCDRVLVSCQDAPDDVKARLVSVVDRCAGRISSLPIESAALLPLHCQQFSLRCLQKLFDLCRRANPEVSLEEDSSVVQVARTALPVLILRSETIIKRFLEDDQQTGGKGMPQMRVEELVCLLQELARLLLHPLVSASLDIPVRLRKAKTKRLVRGLTPAPVSSSSPAGSDAADGLPLQVADAAAVSEPDRQVAGSAAADGQPKLSSVEPAGSCDRIKLPDSSSSSLSLPASGSQHDALAEEVPKKSGWEGGHLLVLYGPLCDLIVCQYKQNPRAPSRLRIFAEVSLHDEFDFSQCPWSGSRRCPRSVPGVELTRRCPWSGTNSQMFLEWNYLADVPGVELKSQMSLEWNYLTDVPAVEIADVLLGKLLQPMGHQLTVHEQASCD</sequence>
<feature type="domain" description="Mon2/Sec7/BIG1-like dimerisation and cyclophilin-binding" evidence="6">
    <location>
        <begin position="3"/>
        <end position="171"/>
    </location>
</feature>
<accession>A0A388L3M6</accession>
<evidence type="ECO:0000259" key="5">
    <source>
        <dbReference type="Pfam" id="PF16206"/>
    </source>
</evidence>
<feature type="region of interest" description="Disordered" evidence="3">
    <location>
        <begin position="1816"/>
        <end position="1869"/>
    </location>
</feature>
<dbReference type="STRING" id="69332.A0A388L3M6"/>
<feature type="compositionally biased region" description="Basic and acidic residues" evidence="3">
    <location>
        <begin position="1027"/>
        <end position="1037"/>
    </location>
</feature>
<feature type="compositionally biased region" description="Polar residues" evidence="3">
    <location>
        <begin position="807"/>
        <end position="819"/>
    </location>
</feature>
<feature type="domain" description="Mon2 C-terminal" evidence="5">
    <location>
        <begin position="1481"/>
        <end position="1757"/>
    </location>
</feature>
<dbReference type="PANTHER" id="PTHR34199:SF4">
    <property type="entry name" value="ARM REPEAT SUPERFAMILY PROTEIN"/>
    <property type="match status" value="1"/>
</dbReference>
<evidence type="ECO:0000256" key="3">
    <source>
        <dbReference type="SAM" id="MobiDB-lite"/>
    </source>
</evidence>
<gene>
    <name evidence="7" type="ORF">CBR_g23067</name>
</gene>
<evidence type="ECO:0000313" key="8">
    <source>
        <dbReference type="Proteomes" id="UP000265515"/>
    </source>
</evidence>
<dbReference type="Pfam" id="PF16206">
    <property type="entry name" value="Mon2_C"/>
    <property type="match status" value="3"/>
</dbReference>
<dbReference type="GO" id="GO:0015031">
    <property type="term" value="P:protein transport"/>
    <property type="evidence" value="ECO:0007669"/>
    <property type="project" value="UniProtKB-KW"/>
</dbReference>
<dbReference type="Proteomes" id="UP000265515">
    <property type="component" value="Unassembled WGS sequence"/>
</dbReference>
<proteinExistence type="predicted"/>
<feature type="domain" description="Mon2/Sec7/BIG1-like HUS" evidence="4">
    <location>
        <begin position="229"/>
        <end position="385"/>
    </location>
</feature>
<feature type="domain" description="Mon2 C-terminal" evidence="5">
    <location>
        <begin position="952"/>
        <end position="1000"/>
    </location>
</feature>
<protein>
    <recommendedName>
        <fullName evidence="9">Protein MON2 homolog</fullName>
    </recommendedName>
</protein>
<feature type="region of interest" description="Disordered" evidence="3">
    <location>
        <begin position="807"/>
        <end position="827"/>
    </location>
</feature>
<keyword evidence="1" id="KW-0813">Transport</keyword>
<dbReference type="Pfam" id="PF16213">
    <property type="entry name" value="DCB"/>
    <property type="match status" value="1"/>
</dbReference>
<dbReference type="EMBL" id="BFEA01000254">
    <property type="protein sequence ID" value="GBG76852.1"/>
    <property type="molecule type" value="Genomic_DNA"/>
</dbReference>
<dbReference type="Pfam" id="PF12783">
    <property type="entry name" value="Sec7-like_HUS"/>
    <property type="match status" value="1"/>
</dbReference>
<feature type="compositionally biased region" description="Polar residues" evidence="3">
    <location>
        <begin position="1059"/>
        <end position="1078"/>
    </location>
</feature>
<evidence type="ECO:0000256" key="1">
    <source>
        <dbReference type="ARBA" id="ARBA00022448"/>
    </source>
</evidence>
<feature type="region of interest" description="Disordered" evidence="3">
    <location>
        <begin position="471"/>
        <end position="490"/>
    </location>
</feature>
<dbReference type="InterPro" id="IPR032691">
    <property type="entry name" value="Mon2/Sec7/BIG1-like_HUS"/>
</dbReference>
<feature type="region of interest" description="Disordered" evidence="3">
    <location>
        <begin position="1410"/>
        <end position="1475"/>
    </location>
</feature>
<evidence type="ECO:0000313" key="7">
    <source>
        <dbReference type="EMBL" id="GBG76852.1"/>
    </source>
</evidence>
<dbReference type="InterPro" id="IPR032629">
    <property type="entry name" value="DCB_dom"/>
</dbReference>
<reference evidence="7 8" key="1">
    <citation type="journal article" date="2018" name="Cell">
        <title>The Chara Genome: Secondary Complexity and Implications for Plant Terrestrialization.</title>
        <authorList>
            <person name="Nishiyama T."/>
            <person name="Sakayama H."/>
            <person name="Vries J.D."/>
            <person name="Buschmann H."/>
            <person name="Saint-Marcoux D."/>
            <person name="Ullrich K.K."/>
            <person name="Haas F.B."/>
            <person name="Vanderstraeten L."/>
            <person name="Becker D."/>
            <person name="Lang D."/>
            <person name="Vosolsobe S."/>
            <person name="Rombauts S."/>
            <person name="Wilhelmsson P.K.I."/>
            <person name="Janitza P."/>
            <person name="Kern R."/>
            <person name="Heyl A."/>
            <person name="Rumpler F."/>
            <person name="Villalobos L.I.A.C."/>
            <person name="Clay J.M."/>
            <person name="Skokan R."/>
            <person name="Toyoda A."/>
            <person name="Suzuki Y."/>
            <person name="Kagoshima H."/>
            <person name="Schijlen E."/>
            <person name="Tajeshwar N."/>
            <person name="Catarino B."/>
            <person name="Hetherington A.J."/>
            <person name="Saltykova A."/>
            <person name="Bonnot C."/>
            <person name="Breuninger H."/>
            <person name="Symeonidi A."/>
            <person name="Radhakrishnan G.V."/>
            <person name="Van Nieuwerburgh F."/>
            <person name="Deforce D."/>
            <person name="Chang C."/>
            <person name="Karol K.G."/>
            <person name="Hedrich R."/>
            <person name="Ulvskov P."/>
            <person name="Glockner G."/>
            <person name="Delwiche C.F."/>
            <person name="Petrasek J."/>
            <person name="Van de Peer Y."/>
            <person name="Friml J."/>
            <person name="Beilby M."/>
            <person name="Dolan L."/>
            <person name="Kohara Y."/>
            <person name="Sugano S."/>
            <person name="Fujiyama A."/>
            <person name="Delaux P.-M."/>
            <person name="Quint M."/>
            <person name="TheiBen G."/>
            <person name="Hagemann M."/>
            <person name="Harholt J."/>
            <person name="Dunand C."/>
            <person name="Zachgo S."/>
            <person name="Langdale J."/>
            <person name="Maumus F."/>
            <person name="Straeten D.V.D."/>
            <person name="Gould S.B."/>
            <person name="Rensing S.A."/>
        </authorList>
    </citation>
    <scope>NUCLEOTIDE SEQUENCE [LARGE SCALE GENOMIC DNA]</scope>
    <source>
        <strain evidence="7 8">S276</strain>
    </source>
</reference>
<evidence type="ECO:0000256" key="2">
    <source>
        <dbReference type="ARBA" id="ARBA00022927"/>
    </source>
</evidence>
<keyword evidence="2" id="KW-0653">Protein transport</keyword>
<evidence type="ECO:0000259" key="4">
    <source>
        <dbReference type="Pfam" id="PF12783"/>
    </source>
</evidence>
<evidence type="ECO:0000259" key="6">
    <source>
        <dbReference type="Pfam" id="PF16213"/>
    </source>
</evidence>
<feature type="region of interest" description="Disordered" evidence="3">
    <location>
        <begin position="1056"/>
        <end position="1078"/>
    </location>
</feature>
<feature type="compositionally biased region" description="Basic and acidic residues" evidence="3">
    <location>
        <begin position="476"/>
        <end position="489"/>
    </location>
</feature>
<feature type="domain" description="Mon2 C-terminal" evidence="5">
    <location>
        <begin position="1092"/>
        <end position="1256"/>
    </location>
</feature>
<organism evidence="7 8">
    <name type="scientific">Chara braunii</name>
    <name type="common">Braun's stonewort</name>
    <dbReference type="NCBI Taxonomy" id="69332"/>
    <lineage>
        <taxon>Eukaryota</taxon>
        <taxon>Viridiplantae</taxon>
        <taxon>Streptophyta</taxon>
        <taxon>Charophyceae</taxon>
        <taxon>Charales</taxon>
        <taxon>Characeae</taxon>
        <taxon>Chara</taxon>
    </lineage>
</organism>
<evidence type="ECO:0008006" key="9">
    <source>
        <dbReference type="Google" id="ProtNLM"/>
    </source>
</evidence>
<dbReference type="SUPFAM" id="SSF48371">
    <property type="entry name" value="ARM repeat"/>
    <property type="match status" value="1"/>
</dbReference>
<feature type="region of interest" description="Disordered" evidence="3">
    <location>
        <begin position="1017"/>
        <end position="1040"/>
    </location>
</feature>
<name>A0A388L3M6_CHABU</name>
<keyword evidence="8" id="KW-1185">Reference proteome</keyword>
<dbReference type="OMA" id="NTEILAX"/>
<feature type="compositionally biased region" description="Low complexity" evidence="3">
    <location>
        <begin position="1849"/>
        <end position="1861"/>
    </location>
</feature>